<dbReference type="Proteomes" id="UP000308652">
    <property type="component" value="Unassembled WGS sequence"/>
</dbReference>
<gene>
    <name evidence="2" type="ORF">BDQ12DRAFT_737859</name>
</gene>
<protein>
    <recommendedName>
        <fullName evidence="1">F-box domain-containing protein</fullName>
    </recommendedName>
</protein>
<evidence type="ECO:0000313" key="3">
    <source>
        <dbReference type="Proteomes" id="UP000308652"/>
    </source>
</evidence>
<evidence type="ECO:0000313" key="2">
    <source>
        <dbReference type="EMBL" id="TFK35000.1"/>
    </source>
</evidence>
<dbReference type="Pfam" id="PF12937">
    <property type="entry name" value="F-box-like"/>
    <property type="match status" value="1"/>
</dbReference>
<dbReference type="STRING" id="68775.A0A5C3LQ48"/>
<sequence>MINHLLKSVQGRLSPSYNFSSPVMDYLNSGRLLTELKADTVKATIRELKIELCKMQKSLKASPGNRALAKKIAAFEEFIRQHWSLISPLSRIPPEIFEQIFESCARNGTSILTVCHVCHMWRAIIFSTPSLWSTIPRLSLTQRTSRKSFLVALQVMLNRSGTRPLKLHILEDDVGKISPHRELHPALLLLSTYAGRWEDVHLQVVAPHGRLLSTNLWRYGSFTLLHSLQLHIIRHSKSPSGGSFVIDTFHAAPRLRVLSLSGIRDYSNVDFPWTQLTKYTERNVDFDGLNRLHQLKNCEEVEHISKFGSVVMERVPETYLPCLRSLFVEFHTEFDQWLDQWLGIHSLFDPLTLPALQCLYLRAFYGDYTRGLANFIIRSQCNIRKFVLHHPCREITPSSLSEILRLMPLLTDLDISHVVCSIYSILSADAEEPLVPLLERLELQSEAVSPSQLLIVSRFHAGGPNGVCRLQFGRIRFKHPSTCRKALFDLEEWNVSYYDTEFSKIRGWGKNLRGQLNGSGDSEDLYNICPIVKFSILQAVFSSIENYRFMNVRLLYSSGLHIVMKDLISKQPGDVGQLGNRELQLLRLRAETLLTKWIPLFLADIPRRQWVMQGDRCLVYVTSDSDIWKSPDAIDIVRFGMKEDPEMPKYYWPDE</sequence>
<dbReference type="InterPro" id="IPR001810">
    <property type="entry name" value="F-box_dom"/>
</dbReference>
<dbReference type="Gene3D" id="1.20.1280.50">
    <property type="match status" value="1"/>
</dbReference>
<proteinExistence type="predicted"/>
<dbReference type="InterPro" id="IPR032675">
    <property type="entry name" value="LRR_dom_sf"/>
</dbReference>
<keyword evidence="3" id="KW-1185">Reference proteome</keyword>
<organism evidence="2 3">
    <name type="scientific">Crucibulum laeve</name>
    <dbReference type="NCBI Taxonomy" id="68775"/>
    <lineage>
        <taxon>Eukaryota</taxon>
        <taxon>Fungi</taxon>
        <taxon>Dikarya</taxon>
        <taxon>Basidiomycota</taxon>
        <taxon>Agaricomycotina</taxon>
        <taxon>Agaricomycetes</taxon>
        <taxon>Agaricomycetidae</taxon>
        <taxon>Agaricales</taxon>
        <taxon>Agaricineae</taxon>
        <taxon>Nidulariaceae</taxon>
        <taxon>Crucibulum</taxon>
    </lineage>
</organism>
<dbReference type="SUPFAM" id="SSF52047">
    <property type="entry name" value="RNI-like"/>
    <property type="match status" value="1"/>
</dbReference>
<dbReference type="Gene3D" id="3.80.10.10">
    <property type="entry name" value="Ribonuclease Inhibitor"/>
    <property type="match status" value="1"/>
</dbReference>
<reference evidence="2 3" key="1">
    <citation type="journal article" date="2019" name="Nat. Ecol. Evol.">
        <title>Megaphylogeny resolves global patterns of mushroom evolution.</title>
        <authorList>
            <person name="Varga T."/>
            <person name="Krizsan K."/>
            <person name="Foldi C."/>
            <person name="Dima B."/>
            <person name="Sanchez-Garcia M."/>
            <person name="Sanchez-Ramirez S."/>
            <person name="Szollosi G.J."/>
            <person name="Szarkandi J.G."/>
            <person name="Papp V."/>
            <person name="Albert L."/>
            <person name="Andreopoulos W."/>
            <person name="Angelini C."/>
            <person name="Antonin V."/>
            <person name="Barry K.W."/>
            <person name="Bougher N.L."/>
            <person name="Buchanan P."/>
            <person name="Buyck B."/>
            <person name="Bense V."/>
            <person name="Catcheside P."/>
            <person name="Chovatia M."/>
            <person name="Cooper J."/>
            <person name="Damon W."/>
            <person name="Desjardin D."/>
            <person name="Finy P."/>
            <person name="Geml J."/>
            <person name="Haridas S."/>
            <person name="Hughes K."/>
            <person name="Justo A."/>
            <person name="Karasinski D."/>
            <person name="Kautmanova I."/>
            <person name="Kiss B."/>
            <person name="Kocsube S."/>
            <person name="Kotiranta H."/>
            <person name="LaButti K.M."/>
            <person name="Lechner B.E."/>
            <person name="Liimatainen K."/>
            <person name="Lipzen A."/>
            <person name="Lukacs Z."/>
            <person name="Mihaltcheva S."/>
            <person name="Morgado L.N."/>
            <person name="Niskanen T."/>
            <person name="Noordeloos M.E."/>
            <person name="Ohm R.A."/>
            <person name="Ortiz-Santana B."/>
            <person name="Ovrebo C."/>
            <person name="Racz N."/>
            <person name="Riley R."/>
            <person name="Savchenko A."/>
            <person name="Shiryaev A."/>
            <person name="Soop K."/>
            <person name="Spirin V."/>
            <person name="Szebenyi C."/>
            <person name="Tomsovsky M."/>
            <person name="Tulloss R.E."/>
            <person name="Uehling J."/>
            <person name="Grigoriev I.V."/>
            <person name="Vagvolgyi C."/>
            <person name="Papp T."/>
            <person name="Martin F.M."/>
            <person name="Miettinen O."/>
            <person name="Hibbett D.S."/>
            <person name="Nagy L.G."/>
        </authorList>
    </citation>
    <scope>NUCLEOTIDE SEQUENCE [LARGE SCALE GENOMIC DNA]</scope>
    <source>
        <strain evidence="2 3">CBS 166.37</strain>
    </source>
</reference>
<dbReference type="SUPFAM" id="SSF81383">
    <property type="entry name" value="F-box domain"/>
    <property type="match status" value="1"/>
</dbReference>
<dbReference type="OrthoDB" id="3365698at2759"/>
<name>A0A5C3LQ48_9AGAR</name>
<dbReference type="EMBL" id="ML213626">
    <property type="protein sequence ID" value="TFK35000.1"/>
    <property type="molecule type" value="Genomic_DNA"/>
</dbReference>
<feature type="domain" description="F-box" evidence="1">
    <location>
        <begin position="90"/>
        <end position="135"/>
    </location>
</feature>
<evidence type="ECO:0000259" key="1">
    <source>
        <dbReference type="Pfam" id="PF12937"/>
    </source>
</evidence>
<accession>A0A5C3LQ48</accession>
<dbReference type="InterPro" id="IPR036047">
    <property type="entry name" value="F-box-like_dom_sf"/>
</dbReference>
<dbReference type="AlphaFoldDB" id="A0A5C3LQ48"/>